<protein>
    <recommendedName>
        <fullName evidence="1">DUF4422 domain-containing protein</fullName>
    </recommendedName>
</protein>
<organism evidence="2 3">
    <name type="scientific">Bifidobacterium primatium</name>
    <dbReference type="NCBI Taxonomy" id="2045438"/>
    <lineage>
        <taxon>Bacteria</taxon>
        <taxon>Bacillati</taxon>
        <taxon>Actinomycetota</taxon>
        <taxon>Actinomycetes</taxon>
        <taxon>Bifidobacteriales</taxon>
        <taxon>Bifidobacteriaceae</taxon>
        <taxon>Bifidobacterium</taxon>
    </lineage>
</organism>
<comment type="caution">
    <text evidence="2">The sequence shown here is derived from an EMBL/GenBank/DDBJ whole genome shotgun (WGS) entry which is preliminary data.</text>
</comment>
<dbReference type="Proteomes" id="UP000229095">
    <property type="component" value="Unassembled WGS sequence"/>
</dbReference>
<evidence type="ECO:0000259" key="1">
    <source>
        <dbReference type="Pfam" id="PF14393"/>
    </source>
</evidence>
<reference evidence="2 3" key="1">
    <citation type="submission" date="2017-10" db="EMBL/GenBank/DDBJ databases">
        <title>Draft genome sequences of strains TRE 1, TRE 9, TRE H and TRI 7, isolated from tamarins, belonging to four potential novel Bifidobacterium species.</title>
        <authorList>
            <person name="Mattarelli P."/>
            <person name="Modesto M."/>
            <person name="Puglisi E."/>
            <person name="Morelli L."/>
            <person name="Spezio C."/>
            <person name="Bonetti A."/>
            <person name="Sandri C."/>
        </authorList>
    </citation>
    <scope>NUCLEOTIDE SEQUENCE [LARGE SCALE GENOMIC DNA]</scope>
    <source>
        <strain evidence="3">TRE1</strain>
    </source>
</reference>
<dbReference type="OrthoDB" id="3183633at2"/>
<gene>
    <name evidence="2" type="ORF">CS006_02830</name>
</gene>
<evidence type="ECO:0000313" key="2">
    <source>
        <dbReference type="EMBL" id="PJM74091.1"/>
    </source>
</evidence>
<name>A0A2M9HBC9_9BIFI</name>
<proteinExistence type="predicted"/>
<dbReference type="AlphaFoldDB" id="A0A2M9HBC9"/>
<dbReference type="EMBL" id="PEBI01000001">
    <property type="protein sequence ID" value="PJM74091.1"/>
    <property type="molecule type" value="Genomic_DNA"/>
</dbReference>
<dbReference type="InterPro" id="IPR025536">
    <property type="entry name" value="DUF4422"/>
</dbReference>
<sequence length="261" mass="30556">MVQHGTELRMFVSAHKPVEWAMPDGYEMVQAGAALHPHFAELTDDTGDNISERNPSYCEISVLYWIWKNIDASRVGLVQYRRYFFRKPWQCSLKAIMGLQDINAILDSHDIVVGQPITYHETVRATYERMHHIKDMDLMRAYIAEHEPDYIPAYDEAMGSRTTIYCNMLAARRDVLDAYMTWVMPLLDYAYESIDTSQYDDYNKRLVGFIAERLFNVWLIRHAKDYRIAYLPYNMLVIGTMKALKSSLFTLGLTIWRKLRG</sequence>
<evidence type="ECO:0000313" key="3">
    <source>
        <dbReference type="Proteomes" id="UP000229095"/>
    </source>
</evidence>
<keyword evidence="3" id="KW-1185">Reference proteome</keyword>
<dbReference type="Pfam" id="PF14393">
    <property type="entry name" value="DUF4422"/>
    <property type="match status" value="1"/>
</dbReference>
<feature type="domain" description="DUF4422" evidence="1">
    <location>
        <begin position="9"/>
        <end position="221"/>
    </location>
</feature>
<accession>A0A2M9HBC9</accession>
<dbReference type="RefSeq" id="WP_100510233.1">
    <property type="nucleotide sequence ID" value="NZ_PEBI01000001.1"/>
</dbReference>